<feature type="region of interest" description="Disordered" evidence="1">
    <location>
        <begin position="72"/>
        <end position="91"/>
    </location>
</feature>
<evidence type="ECO:0000313" key="2">
    <source>
        <dbReference type="EMBL" id="KAF4951063.1"/>
    </source>
</evidence>
<reference evidence="2" key="2">
    <citation type="submission" date="2020-05" db="EMBL/GenBank/DDBJ databases">
        <authorList>
            <person name="Kim H.-S."/>
            <person name="Proctor R.H."/>
            <person name="Brown D.W."/>
        </authorList>
    </citation>
    <scope>NUCLEOTIDE SEQUENCE</scope>
    <source>
        <strain evidence="2">NRRL 20472</strain>
    </source>
</reference>
<accession>A0A8H4WUA0</accession>
<dbReference type="OrthoDB" id="4156126at2759"/>
<feature type="compositionally biased region" description="Basic and acidic residues" evidence="1">
    <location>
        <begin position="46"/>
        <end position="62"/>
    </location>
</feature>
<organism evidence="2 3">
    <name type="scientific">Fusarium sarcochroum</name>
    <dbReference type="NCBI Taxonomy" id="1208366"/>
    <lineage>
        <taxon>Eukaryota</taxon>
        <taxon>Fungi</taxon>
        <taxon>Dikarya</taxon>
        <taxon>Ascomycota</taxon>
        <taxon>Pezizomycotina</taxon>
        <taxon>Sordariomycetes</taxon>
        <taxon>Hypocreomycetidae</taxon>
        <taxon>Hypocreales</taxon>
        <taxon>Nectriaceae</taxon>
        <taxon>Fusarium</taxon>
        <taxon>Fusarium lateritium species complex</taxon>
    </lineage>
</organism>
<feature type="region of interest" description="Disordered" evidence="1">
    <location>
        <begin position="1"/>
        <end position="62"/>
    </location>
</feature>
<keyword evidence="3" id="KW-1185">Reference proteome</keyword>
<comment type="caution">
    <text evidence="2">The sequence shown here is derived from an EMBL/GenBank/DDBJ whole genome shotgun (WGS) entry which is preliminary data.</text>
</comment>
<evidence type="ECO:0000256" key="1">
    <source>
        <dbReference type="SAM" id="MobiDB-lite"/>
    </source>
</evidence>
<sequence>MGTGPTEGGTSMKSQTGEPKTTCLISSILVEHGSTVQSIDKEEDEPSVHGKEDRQGGVDCNPVHELHCVHSEISDTYPRKRHSQEHEDDMAAKSDAYRKHHRRNPANTNIVVPNEKNSAKPGLALHKANANTVILSPNPISPAHQLRVTNSIPQLMKALPPLPDEVYEDKSHYGPSSTEVEVSTRLLFASSPASTSAPVESDPSAGLLSSIPLSYSNNSENPSYHKMQPSPSRFKVRLRSSHATGLHSKWSFESSSVPPISSSNPIKPRLRLKVSRNRMNHKRLIQDGTVVRNGGLRQYNSLLELKDFPQRDVLTDRSSFGEALEKQLAQMSVDNRLSNIDEGPLRSPSRQLSDQFDIPYPPSTGGIVVASLVTQSKLKSELEVLNQQRDSDVTEGFNTLGKRASFLRPRGTLMGKGRKPKGLSTMCRKDPTLLRSNVARNSSLDDSIIAPSQVDSIRPRRSHNKTRRMRRWASEAKRAVRSYVKRTLNRSWSSDSQ</sequence>
<evidence type="ECO:0000313" key="3">
    <source>
        <dbReference type="Proteomes" id="UP000622797"/>
    </source>
</evidence>
<dbReference type="AlphaFoldDB" id="A0A8H4WUA0"/>
<name>A0A8H4WUA0_9HYPO</name>
<gene>
    <name evidence="2" type="ORF">FSARC_13009</name>
</gene>
<protein>
    <submittedName>
        <fullName evidence="2">Uncharacterized protein</fullName>
    </submittedName>
</protein>
<feature type="compositionally biased region" description="Polar residues" evidence="1">
    <location>
        <begin position="8"/>
        <end position="25"/>
    </location>
</feature>
<dbReference type="EMBL" id="JABEXW010000936">
    <property type="protein sequence ID" value="KAF4951063.1"/>
    <property type="molecule type" value="Genomic_DNA"/>
</dbReference>
<proteinExistence type="predicted"/>
<dbReference type="Proteomes" id="UP000622797">
    <property type="component" value="Unassembled WGS sequence"/>
</dbReference>
<reference evidence="2" key="1">
    <citation type="journal article" date="2020" name="BMC Genomics">
        <title>Correction to: Identification and distribution of gene clusters required for synthesis of sphingolipid metabolism inhibitors in diverse species of the filamentous fungus Fusarium.</title>
        <authorList>
            <person name="Kim H.S."/>
            <person name="Lohmar J.M."/>
            <person name="Busman M."/>
            <person name="Brown D.W."/>
            <person name="Naumann T.A."/>
            <person name="Divon H.H."/>
            <person name="Lysoe E."/>
            <person name="Uhlig S."/>
            <person name="Proctor R.H."/>
        </authorList>
    </citation>
    <scope>NUCLEOTIDE SEQUENCE</scope>
    <source>
        <strain evidence="2">NRRL 20472</strain>
    </source>
</reference>